<sequence>MPKRIVFYFIGFVVLASLAYYGFNRWKDSREKVDLWAMVPENAAFVVETNNHLALVEHLRETNLLESFSALAAYQRFEENMAYLDSVSPGTQRRERFLDKKNILTSIHVVGKTDVEFVHYIPVNSVGEHRFLRTLTENISKSEFFEQDSRQYQGTLLNDITNTRLGTSFTYFTYHNNIILSRSPVLVEEIVRRITRGNPTSVAAKFKSTNYLNQPEVYANVFINYRELPNVLGLFLKEDLMPQVRYLSSLSESAMLELKLEQDKIFLNGFSEPETLKNSFHSNIAPVKPQPMGVKNYLPNRTAVLLHFGLDKVVKLKRQPAQKEAAGSAYGATIDSLAQVFNNEVALAYMESNTINASPEKVVFAHVGNAARAQSLIKQLNQKVLSPRKKKPYTEKYGGYTIEMIEVPELPAKLFGSLFTGFEQSYVVEVDDYIIFSDEVAALRDMLDDISAENVWGKSVAQKGFIEETLQEANFSLYLNTVNAWYVLSRYMTDNSREDLLQNATLIKRFNQVSFQFANTGKQYYTSFVFRKQDRSATSGEDLFVTELTEKFDTRISSKPFPIQNAVDRSREIVVQDSADVLINITATGKRGWADTVGTSIRGGIKQIEFGPENKLRYLFATGSRIHAINNQGQSLENFPFNIGDTLNIQHLAVFDYEKNQDYRLLIDDNLGNLYMYDIRGNAIEGWQPRRMDYRLATEPQHLRVGGRDVILVLLENGYVYALNKRGETYPGFPINLKSPLTSGAFINAGADLRKTEVTVVTKYGSVATFNLQGKLLNREQLERPSKGAFFNLLPEENNGKSYIIVRQEQGRVAIFDQDLNLQFEKRYVTSAPKIVQYFHFGGDNKVYAVTETGPQKTYLYTSKGKLVGNTTLENSKPVVIYRNEATNDYTLYKVFRKELQKISFRLVN</sequence>
<evidence type="ECO:0008006" key="4">
    <source>
        <dbReference type="Google" id="ProtNLM"/>
    </source>
</evidence>
<reference evidence="2" key="1">
    <citation type="submission" date="2020-08" db="EMBL/GenBank/DDBJ databases">
        <title>Pontibacter sp. SD6 16S ribosomal RNA gene Genome sequencing and assembly.</title>
        <authorList>
            <person name="Kang M."/>
        </authorList>
    </citation>
    <scope>NUCLEOTIDE SEQUENCE</scope>
    <source>
        <strain evidence="2">SD6</strain>
    </source>
</reference>
<feature type="transmembrane region" description="Helical" evidence="1">
    <location>
        <begin position="5"/>
        <end position="23"/>
    </location>
</feature>
<protein>
    <recommendedName>
        <fullName evidence="4">DUF3352 domain-containing protein</fullName>
    </recommendedName>
</protein>
<evidence type="ECO:0000313" key="3">
    <source>
        <dbReference type="Proteomes" id="UP000603640"/>
    </source>
</evidence>
<keyword evidence="1" id="KW-0812">Transmembrane</keyword>
<comment type="caution">
    <text evidence="2">The sequence shown here is derived from an EMBL/GenBank/DDBJ whole genome shotgun (WGS) entry which is preliminary data.</text>
</comment>
<keyword evidence="1" id="KW-0472">Membrane</keyword>
<keyword evidence="3" id="KW-1185">Reference proteome</keyword>
<keyword evidence="1" id="KW-1133">Transmembrane helix</keyword>
<dbReference type="AlphaFoldDB" id="A0A923SJ21"/>
<organism evidence="2 3">
    <name type="scientific">Pontibacter cellulosilyticus</name>
    <dbReference type="NCBI Taxonomy" id="1720253"/>
    <lineage>
        <taxon>Bacteria</taxon>
        <taxon>Pseudomonadati</taxon>
        <taxon>Bacteroidota</taxon>
        <taxon>Cytophagia</taxon>
        <taxon>Cytophagales</taxon>
        <taxon>Hymenobacteraceae</taxon>
        <taxon>Pontibacter</taxon>
    </lineage>
</organism>
<evidence type="ECO:0000313" key="2">
    <source>
        <dbReference type="EMBL" id="MBC5993202.1"/>
    </source>
</evidence>
<gene>
    <name evidence="2" type="ORF">H8S84_10185</name>
</gene>
<dbReference type="Proteomes" id="UP000603640">
    <property type="component" value="Unassembled WGS sequence"/>
</dbReference>
<dbReference type="SUPFAM" id="SSF101898">
    <property type="entry name" value="NHL repeat"/>
    <property type="match status" value="1"/>
</dbReference>
<proteinExistence type="predicted"/>
<accession>A0A923SJ21</accession>
<dbReference type="EMBL" id="JACRVF010000002">
    <property type="protein sequence ID" value="MBC5993202.1"/>
    <property type="molecule type" value="Genomic_DNA"/>
</dbReference>
<dbReference type="RefSeq" id="WP_187067205.1">
    <property type="nucleotide sequence ID" value="NZ_JACRVF010000002.1"/>
</dbReference>
<name>A0A923SJ21_9BACT</name>
<evidence type="ECO:0000256" key="1">
    <source>
        <dbReference type="SAM" id="Phobius"/>
    </source>
</evidence>